<sequence length="25" mass="2713">MQRGIGSSPAGKTHLSRFLADNNVR</sequence>
<proteinExistence type="predicted"/>
<dbReference type="EMBL" id="GBRH01199437">
    <property type="protein sequence ID" value="JAD98458.1"/>
    <property type="molecule type" value="Transcribed_RNA"/>
</dbReference>
<protein>
    <submittedName>
        <fullName evidence="2">Uncharacterized protein</fullName>
    </submittedName>
</protein>
<evidence type="ECO:0000313" key="2">
    <source>
        <dbReference type="EMBL" id="JAD98458.1"/>
    </source>
</evidence>
<organism evidence="2">
    <name type="scientific">Arundo donax</name>
    <name type="common">Giant reed</name>
    <name type="synonym">Donax arundinaceus</name>
    <dbReference type="NCBI Taxonomy" id="35708"/>
    <lineage>
        <taxon>Eukaryota</taxon>
        <taxon>Viridiplantae</taxon>
        <taxon>Streptophyta</taxon>
        <taxon>Embryophyta</taxon>
        <taxon>Tracheophyta</taxon>
        <taxon>Spermatophyta</taxon>
        <taxon>Magnoliopsida</taxon>
        <taxon>Liliopsida</taxon>
        <taxon>Poales</taxon>
        <taxon>Poaceae</taxon>
        <taxon>PACMAD clade</taxon>
        <taxon>Arundinoideae</taxon>
        <taxon>Arundineae</taxon>
        <taxon>Arundo</taxon>
    </lineage>
</organism>
<feature type="region of interest" description="Disordered" evidence="1">
    <location>
        <begin position="1"/>
        <end position="25"/>
    </location>
</feature>
<accession>A0A0A9EHF5</accession>
<dbReference type="AlphaFoldDB" id="A0A0A9EHF5"/>
<name>A0A0A9EHF5_ARUDO</name>
<reference evidence="2" key="2">
    <citation type="journal article" date="2015" name="Data Brief">
        <title>Shoot transcriptome of the giant reed, Arundo donax.</title>
        <authorList>
            <person name="Barrero R.A."/>
            <person name="Guerrero F.D."/>
            <person name="Moolhuijzen P."/>
            <person name="Goolsby J.A."/>
            <person name="Tidwell J."/>
            <person name="Bellgard S.E."/>
            <person name="Bellgard M.I."/>
        </authorList>
    </citation>
    <scope>NUCLEOTIDE SEQUENCE</scope>
    <source>
        <tissue evidence="2">Shoot tissue taken approximately 20 cm above the soil surface</tissue>
    </source>
</reference>
<evidence type="ECO:0000256" key="1">
    <source>
        <dbReference type="SAM" id="MobiDB-lite"/>
    </source>
</evidence>
<reference evidence="2" key="1">
    <citation type="submission" date="2014-09" db="EMBL/GenBank/DDBJ databases">
        <authorList>
            <person name="Magalhaes I.L.F."/>
            <person name="Oliveira U."/>
            <person name="Santos F.R."/>
            <person name="Vidigal T.H.D.A."/>
            <person name="Brescovit A.D."/>
            <person name="Santos A.J."/>
        </authorList>
    </citation>
    <scope>NUCLEOTIDE SEQUENCE</scope>
    <source>
        <tissue evidence="2">Shoot tissue taken approximately 20 cm above the soil surface</tissue>
    </source>
</reference>